<dbReference type="Pfam" id="PF03473">
    <property type="entry name" value="MOSC"/>
    <property type="match status" value="1"/>
</dbReference>
<organism evidence="2 3">
    <name type="scientific">Pseudonocardia adelaidensis</name>
    <dbReference type="NCBI Taxonomy" id="648754"/>
    <lineage>
        <taxon>Bacteria</taxon>
        <taxon>Bacillati</taxon>
        <taxon>Actinomycetota</taxon>
        <taxon>Actinomycetes</taxon>
        <taxon>Pseudonocardiales</taxon>
        <taxon>Pseudonocardiaceae</taxon>
        <taxon>Pseudonocardia</taxon>
    </lineage>
</organism>
<gene>
    <name evidence="2" type="ORF">GCM10023320_76370</name>
</gene>
<accession>A0ABP9P351</accession>
<evidence type="ECO:0000313" key="2">
    <source>
        <dbReference type="EMBL" id="GAA5139786.1"/>
    </source>
</evidence>
<name>A0ABP9P351_9PSEU</name>
<keyword evidence="3" id="KW-1185">Reference proteome</keyword>
<sequence length="215" mass="22915">MTGRIESVNVAVVRSDIETRAPDGRTGIDKRPVDGPVLLDTEGVQGDTICHTEHHGGPDQAVYAYAVEDLAFWAAELGQAVRPGGVGENLTVSGVDCTGALLGERWQVGEAVLQVRSTRIPCRVFAAFRGVPDLVKRFIAAGRPGAYLAVERPGPVRAGDTVEVLDRPGHGVTVADLLAASTVSRERAPEVAVARRYMGVRDQAWLDRTLQLLGA</sequence>
<protein>
    <submittedName>
        <fullName evidence="2">MOSC domain-containing protein</fullName>
    </submittedName>
</protein>
<dbReference type="Gene3D" id="2.40.33.20">
    <property type="entry name" value="PK beta-barrel domain-like"/>
    <property type="match status" value="1"/>
</dbReference>
<dbReference type="SUPFAM" id="SSF50800">
    <property type="entry name" value="PK beta-barrel domain-like"/>
    <property type="match status" value="1"/>
</dbReference>
<dbReference type="PROSITE" id="PS51340">
    <property type="entry name" value="MOSC"/>
    <property type="match status" value="1"/>
</dbReference>
<comment type="caution">
    <text evidence="2">The sequence shown here is derived from an EMBL/GenBank/DDBJ whole genome shotgun (WGS) entry which is preliminary data.</text>
</comment>
<feature type="domain" description="MOSC" evidence="1">
    <location>
        <begin position="31"/>
        <end position="165"/>
    </location>
</feature>
<evidence type="ECO:0000313" key="3">
    <source>
        <dbReference type="Proteomes" id="UP001500804"/>
    </source>
</evidence>
<proteinExistence type="predicted"/>
<dbReference type="InterPro" id="IPR052353">
    <property type="entry name" value="Benzoxazolinone_Detox_Enz"/>
</dbReference>
<dbReference type="InterPro" id="IPR011037">
    <property type="entry name" value="Pyrv_Knase-like_insert_dom_sf"/>
</dbReference>
<dbReference type="EMBL" id="BAABJO010000045">
    <property type="protein sequence ID" value="GAA5139786.1"/>
    <property type="molecule type" value="Genomic_DNA"/>
</dbReference>
<evidence type="ECO:0000259" key="1">
    <source>
        <dbReference type="PROSITE" id="PS51340"/>
    </source>
</evidence>
<reference evidence="3" key="1">
    <citation type="journal article" date="2019" name="Int. J. Syst. Evol. Microbiol.">
        <title>The Global Catalogue of Microorganisms (GCM) 10K type strain sequencing project: providing services to taxonomists for standard genome sequencing and annotation.</title>
        <authorList>
            <consortium name="The Broad Institute Genomics Platform"/>
            <consortium name="The Broad Institute Genome Sequencing Center for Infectious Disease"/>
            <person name="Wu L."/>
            <person name="Ma J."/>
        </authorList>
    </citation>
    <scope>NUCLEOTIDE SEQUENCE [LARGE SCALE GENOMIC DNA]</scope>
    <source>
        <strain evidence="3">JCM 18302</strain>
    </source>
</reference>
<dbReference type="RefSeq" id="WP_345612250.1">
    <property type="nucleotide sequence ID" value="NZ_BAABJO010000045.1"/>
</dbReference>
<dbReference type="InterPro" id="IPR005302">
    <property type="entry name" value="MoCF_Sase_C"/>
</dbReference>
<dbReference type="PANTHER" id="PTHR30212">
    <property type="entry name" value="PROTEIN YIIM"/>
    <property type="match status" value="1"/>
</dbReference>
<dbReference type="PANTHER" id="PTHR30212:SF2">
    <property type="entry name" value="PROTEIN YIIM"/>
    <property type="match status" value="1"/>
</dbReference>
<dbReference type="Proteomes" id="UP001500804">
    <property type="component" value="Unassembled WGS sequence"/>
</dbReference>